<comment type="caution">
    <text evidence="2">The sequence shown here is derived from an EMBL/GenBank/DDBJ whole genome shotgun (WGS) entry which is preliminary data.</text>
</comment>
<dbReference type="PANTHER" id="PTHR19324">
    <property type="entry name" value="PERFORIN-LIKE PROTEIN 1"/>
    <property type="match status" value="1"/>
</dbReference>
<protein>
    <recommendedName>
        <fullName evidence="1">Apextrin C-terminal domain-containing protein</fullName>
    </recommendedName>
</protein>
<proteinExistence type="predicted"/>
<feature type="domain" description="Apextrin C-terminal" evidence="1">
    <location>
        <begin position="7"/>
        <end position="120"/>
    </location>
</feature>
<dbReference type="PANTHER" id="PTHR19324:SF33">
    <property type="entry name" value="MUCIN-5AC"/>
    <property type="match status" value="1"/>
</dbReference>
<dbReference type="Proteomes" id="UP001159427">
    <property type="component" value="Unassembled WGS sequence"/>
</dbReference>
<evidence type="ECO:0000313" key="3">
    <source>
        <dbReference type="Proteomes" id="UP001159427"/>
    </source>
</evidence>
<gene>
    <name evidence="2" type="ORF">PEVE_00002569</name>
</gene>
<name>A0ABN8Q6E1_9CNID</name>
<evidence type="ECO:0000259" key="1">
    <source>
        <dbReference type="Pfam" id="PF16977"/>
    </source>
</evidence>
<feature type="non-terminal residue" evidence="2">
    <location>
        <position position="1"/>
    </location>
</feature>
<accession>A0ABN8Q6E1</accession>
<keyword evidence="3" id="KW-1185">Reference proteome</keyword>
<evidence type="ECO:0000313" key="2">
    <source>
        <dbReference type="EMBL" id="CAH3157579.1"/>
    </source>
</evidence>
<dbReference type="InterPro" id="IPR031569">
    <property type="entry name" value="ApeC"/>
</dbReference>
<dbReference type="EMBL" id="CALNXI010001150">
    <property type="protein sequence ID" value="CAH3157579.1"/>
    <property type="molecule type" value="Genomic_DNA"/>
</dbReference>
<dbReference type="Pfam" id="PF16977">
    <property type="entry name" value="ApeC"/>
    <property type="match status" value="1"/>
</dbReference>
<sequence length="122" mass="14301">IIYQSHTGFKEGQIKWDDEDDDNGNRYGGQIPEGTYGKDTVIYYCCRADGFATNPIILPTDSPFVLLKSNTHLCQYVRGMKVRSEWFRWDCEDTRNANSKDGFIPRSKVDRDVIIDYCYYYR</sequence>
<reference evidence="2 3" key="1">
    <citation type="submission" date="2022-05" db="EMBL/GenBank/DDBJ databases">
        <authorList>
            <consortium name="Genoscope - CEA"/>
            <person name="William W."/>
        </authorList>
    </citation>
    <scope>NUCLEOTIDE SEQUENCE [LARGE SCALE GENOMIC DNA]</scope>
</reference>
<organism evidence="2 3">
    <name type="scientific">Porites evermanni</name>
    <dbReference type="NCBI Taxonomy" id="104178"/>
    <lineage>
        <taxon>Eukaryota</taxon>
        <taxon>Metazoa</taxon>
        <taxon>Cnidaria</taxon>
        <taxon>Anthozoa</taxon>
        <taxon>Hexacorallia</taxon>
        <taxon>Scleractinia</taxon>
        <taxon>Fungiina</taxon>
        <taxon>Poritidae</taxon>
        <taxon>Porites</taxon>
    </lineage>
</organism>